<evidence type="ECO:0000313" key="11">
    <source>
        <dbReference type="EMBL" id="RMX14812.1"/>
    </source>
</evidence>
<keyword evidence="6" id="KW-0479">Metal-binding</keyword>
<dbReference type="Pfam" id="PF02424">
    <property type="entry name" value="ApbE"/>
    <property type="match status" value="1"/>
</dbReference>
<proteinExistence type="predicted"/>
<evidence type="ECO:0000256" key="2">
    <source>
        <dbReference type="ARBA" id="ARBA00011955"/>
    </source>
</evidence>
<dbReference type="OrthoDB" id="9778595at2"/>
<accession>A0A3M6RKC6</accession>
<comment type="catalytic activity">
    <reaction evidence="10">
        <text>L-threonyl-[protein] + FAD = FMN-L-threonyl-[protein] + AMP + H(+)</text>
        <dbReference type="Rhea" id="RHEA:36847"/>
        <dbReference type="Rhea" id="RHEA-COMP:11060"/>
        <dbReference type="Rhea" id="RHEA-COMP:11061"/>
        <dbReference type="ChEBI" id="CHEBI:15378"/>
        <dbReference type="ChEBI" id="CHEBI:30013"/>
        <dbReference type="ChEBI" id="CHEBI:57692"/>
        <dbReference type="ChEBI" id="CHEBI:74257"/>
        <dbReference type="ChEBI" id="CHEBI:456215"/>
        <dbReference type="EC" id="2.7.1.180"/>
    </reaction>
</comment>
<gene>
    <name evidence="11" type="ORF">EBQ34_08830</name>
</gene>
<dbReference type="AlphaFoldDB" id="A0A3M6RKC6"/>
<evidence type="ECO:0000256" key="7">
    <source>
        <dbReference type="ARBA" id="ARBA00022827"/>
    </source>
</evidence>
<dbReference type="InterPro" id="IPR024932">
    <property type="entry name" value="ApbE"/>
</dbReference>
<keyword evidence="8" id="KW-0460">Magnesium</keyword>
<evidence type="ECO:0000256" key="4">
    <source>
        <dbReference type="ARBA" id="ARBA00022630"/>
    </source>
</evidence>
<dbReference type="Proteomes" id="UP000275180">
    <property type="component" value="Unassembled WGS sequence"/>
</dbReference>
<evidence type="ECO:0000256" key="8">
    <source>
        <dbReference type="ARBA" id="ARBA00022842"/>
    </source>
</evidence>
<organism evidence="11 12">
    <name type="scientific">Vandammella animalimorsus</name>
    <dbReference type="NCBI Taxonomy" id="2029117"/>
    <lineage>
        <taxon>Bacteria</taxon>
        <taxon>Pseudomonadati</taxon>
        <taxon>Pseudomonadota</taxon>
        <taxon>Betaproteobacteria</taxon>
        <taxon>Burkholderiales</taxon>
        <taxon>Comamonadaceae</taxon>
        <taxon>Vandammella</taxon>
    </lineage>
</organism>
<dbReference type="EC" id="2.7.1.180" evidence="2"/>
<keyword evidence="4" id="KW-0285">Flavoprotein</keyword>
<comment type="caution">
    <text evidence="11">The sequence shown here is derived from an EMBL/GenBank/DDBJ whole genome shotgun (WGS) entry which is preliminary data.</text>
</comment>
<sequence>MILVAERAAAAAGRTAHRGLHHHRHRPRPSRRPLLAGLLAAGALAACQPAGQAQQVVKFTGPTMGSSYQISYVAESGAPGLAAAQAGVQAILGEIDAAVSTYRADSALARFNAAPAGTCMDMPAAAIALAEHAQALHAASGGAFDVSLLPALEAWGFRHRPSAPVTTNISASAAAAAASPTAPTAPTEAELQALRQRVGMQHLRVEGARLCKSAPIRLEFNSTAAGYAVDRVAQWLEGQGVRSYLVEITGEMRAAGRKPGRKPDGEPWRIAIEAPLENARQAQKILALQDMALSTSGDYRNWREAGGQRYSHTLDARSLRPVRHALASVTVAHASALQADGLSTLLMALGPEAGYDYASAHGLAALFITRTGEGKNESENGGFATRSTAAFDAAFPPSAPFALSTPSATGEKP</sequence>
<dbReference type="GO" id="GO:0046872">
    <property type="term" value="F:metal ion binding"/>
    <property type="evidence" value="ECO:0007669"/>
    <property type="project" value="UniProtKB-KW"/>
</dbReference>
<evidence type="ECO:0000256" key="10">
    <source>
        <dbReference type="ARBA" id="ARBA00048540"/>
    </source>
</evidence>
<dbReference type="InterPro" id="IPR003374">
    <property type="entry name" value="ApbE-like_sf"/>
</dbReference>
<evidence type="ECO:0000256" key="5">
    <source>
        <dbReference type="ARBA" id="ARBA00022679"/>
    </source>
</evidence>
<evidence type="ECO:0000256" key="6">
    <source>
        <dbReference type="ARBA" id="ARBA00022723"/>
    </source>
</evidence>
<evidence type="ECO:0000256" key="9">
    <source>
        <dbReference type="ARBA" id="ARBA00031306"/>
    </source>
</evidence>
<dbReference type="EMBL" id="RDQJ01000011">
    <property type="protein sequence ID" value="RMX14812.1"/>
    <property type="molecule type" value="Genomic_DNA"/>
</dbReference>
<comment type="cofactor">
    <cofactor evidence="1">
        <name>Mg(2+)</name>
        <dbReference type="ChEBI" id="CHEBI:18420"/>
    </cofactor>
</comment>
<evidence type="ECO:0000313" key="12">
    <source>
        <dbReference type="Proteomes" id="UP000275180"/>
    </source>
</evidence>
<keyword evidence="7" id="KW-0274">FAD</keyword>
<dbReference type="Gene3D" id="3.10.520.10">
    <property type="entry name" value="ApbE-like domains"/>
    <property type="match status" value="1"/>
</dbReference>
<dbReference type="PANTHER" id="PTHR30040:SF2">
    <property type="entry name" value="FAD:PROTEIN FMN TRANSFERASE"/>
    <property type="match status" value="1"/>
</dbReference>
<keyword evidence="5 11" id="KW-0808">Transferase</keyword>
<evidence type="ECO:0000256" key="3">
    <source>
        <dbReference type="ARBA" id="ARBA00016337"/>
    </source>
</evidence>
<protein>
    <recommendedName>
        <fullName evidence="3">FAD:protein FMN transferase</fullName>
        <ecNumber evidence="2">2.7.1.180</ecNumber>
    </recommendedName>
    <alternativeName>
        <fullName evidence="9">Flavin transferase</fullName>
    </alternativeName>
</protein>
<dbReference type="GO" id="GO:0016740">
    <property type="term" value="F:transferase activity"/>
    <property type="evidence" value="ECO:0007669"/>
    <property type="project" value="UniProtKB-KW"/>
</dbReference>
<dbReference type="SUPFAM" id="SSF143631">
    <property type="entry name" value="ApbE-like"/>
    <property type="match status" value="1"/>
</dbReference>
<reference evidence="11 12" key="1">
    <citation type="submission" date="2018-10" db="EMBL/GenBank/DDBJ databases">
        <title>Comamonadaceae CDC group NO-1 genome sequencing and assembly.</title>
        <authorList>
            <person name="Bernier A.-M."/>
            <person name="Bernard K."/>
        </authorList>
    </citation>
    <scope>NUCLEOTIDE SEQUENCE [LARGE SCALE GENOMIC DNA]</scope>
    <source>
        <strain evidence="11 12">NML180582</strain>
    </source>
</reference>
<evidence type="ECO:0000256" key="1">
    <source>
        <dbReference type="ARBA" id="ARBA00001946"/>
    </source>
</evidence>
<name>A0A3M6RKC6_9BURK</name>
<dbReference type="PANTHER" id="PTHR30040">
    <property type="entry name" value="THIAMINE BIOSYNTHESIS LIPOPROTEIN APBE"/>
    <property type="match status" value="1"/>
</dbReference>